<comment type="caution">
    <text evidence="1">The sequence shown here is derived from an EMBL/GenBank/DDBJ whole genome shotgun (WGS) entry which is preliminary data.</text>
</comment>
<name>A0AA42KV77_9HYPH</name>
<evidence type="ECO:0000313" key="1">
    <source>
        <dbReference type="EMBL" id="MDH0126337.1"/>
    </source>
</evidence>
<accession>A0AA42KV77</accession>
<sequence length="80" mass="8916">MKEDQNAKKTPLRRQRVYSTTLVAGAGFHLYLRSEQAKMVAGSGRQLEPRMSSKFIAELAHQFKPTGARHQDGALFVVTA</sequence>
<dbReference type="AlphaFoldDB" id="A0AA42KV77"/>
<dbReference type="EMBL" id="JAODYY010000012">
    <property type="protein sequence ID" value="MDH0126337.1"/>
    <property type="molecule type" value="Genomic_DNA"/>
</dbReference>
<evidence type="ECO:0000313" key="2">
    <source>
        <dbReference type="Proteomes" id="UP001158087"/>
    </source>
</evidence>
<reference evidence="1" key="1">
    <citation type="submission" date="2022-09" db="EMBL/GenBank/DDBJ databases">
        <title>Intensive care unit water sources are persistently colonized with multi-drug resistant bacteria and are the site of extensive horizontal gene transfer of antibiotic resistance genes.</title>
        <authorList>
            <person name="Diorio-Toth L."/>
        </authorList>
    </citation>
    <scope>NUCLEOTIDE SEQUENCE</scope>
    <source>
        <strain evidence="1">GD04153</strain>
    </source>
</reference>
<dbReference type="Proteomes" id="UP001158087">
    <property type="component" value="Unassembled WGS sequence"/>
</dbReference>
<organism evidence="1 2">
    <name type="scientific">Brucella intermedia GD04153</name>
    <dbReference type="NCBI Taxonomy" id="2975438"/>
    <lineage>
        <taxon>Bacteria</taxon>
        <taxon>Pseudomonadati</taxon>
        <taxon>Pseudomonadota</taxon>
        <taxon>Alphaproteobacteria</taxon>
        <taxon>Hyphomicrobiales</taxon>
        <taxon>Brucellaceae</taxon>
        <taxon>Brucella/Ochrobactrum group</taxon>
        <taxon>Brucella</taxon>
    </lineage>
</organism>
<gene>
    <name evidence="1" type="ORF">N7376_20400</name>
</gene>
<proteinExistence type="predicted"/>
<protein>
    <submittedName>
        <fullName evidence="1">Uncharacterized protein</fullName>
    </submittedName>
</protein>